<dbReference type="Proteomes" id="UP000576209">
    <property type="component" value="Unassembled WGS sequence"/>
</dbReference>
<proteinExistence type="predicted"/>
<evidence type="ECO:0008006" key="4">
    <source>
        <dbReference type="Google" id="ProtNLM"/>
    </source>
</evidence>
<keyword evidence="1" id="KW-0732">Signal</keyword>
<dbReference type="AlphaFoldDB" id="A0A840EFF0"/>
<dbReference type="Pfam" id="PF14060">
    <property type="entry name" value="DUF4252"/>
    <property type="match status" value="1"/>
</dbReference>
<accession>A0A840EFF0</accession>
<keyword evidence="3" id="KW-1185">Reference proteome</keyword>
<evidence type="ECO:0000313" key="2">
    <source>
        <dbReference type="EMBL" id="MBB4079656.1"/>
    </source>
</evidence>
<feature type="signal peptide" evidence="1">
    <location>
        <begin position="1"/>
        <end position="18"/>
    </location>
</feature>
<evidence type="ECO:0000256" key="1">
    <source>
        <dbReference type="SAM" id="SignalP"/>
    </source>
</evidence>
<evidence type="ECO:0000313" key="3">
    <source>
        <dbReference type="Proteomes" id="UP000576209"/>
    </source>
</evidence>
<reference evidence="2 3" key="1">
    <citation type="submission" date="2020-08" db="EMBL/GenBank/DDBJ databases">
        <title>Genomic Encyclopedia of Type Strains, Phase IV (KMG-IV): sequencing the most valuable type-strain genomes for metagenomic binning, comparative biology and taxonomic classification.</title>
        <authorList>
            <person name="Goeker M."/>
        </authorList>
    </citation>
    <scope>NUCLEOTIDE SEQUENCE [LARGE SCALE GENOMIC DNA]</scope>
    <source>
        <strain evidence="2 3">DSM 105137</strain>
    </source>
</reference>
<name>A0A840EFF0_9BACT</name>
<comment type="caution">
    <text evidence="2">The sequence shown here is derived from an EMBL/GenBank/DDBJ whole genome shotgun (WGS) entry which is preliminary data.</text>
</comment>
<feature type="chain" id="PRO_5032398538" description="DUF4252 domain-containing protein" evidence="1">
    <location>
        <begin position="19"/>
        <end position="166"/>
    </location>
</feature>
<dbReference type="RefSeq" id="WP_183495890.1">
    <property type="nucleotide sequence ID" value="NZ_JACIFF010000005.1"/>
</dbReference>
<sequence>MKYLIALLFVLYLAPASAQKDVPLDAISNYFSEYVDDQRFTAVYVSGKMFELFNDAKIDLDEIDEDEVKAILEVVKDIKGIRVLHTDVTPLEFYKSAKGRINTDAYELLFKVRTQDGQNVEAFIQNQDAIVNELFLLVGANDTFAMLSFVGNIDLSKLSDLQRALD</sequence>
<dbReference type="EMBL" id="JACIFF010000005">
    <property type="protein sequence ID" value="MBB4079656.1"/>
    <property type="molecule type" value="Genomic_DNA"/>
</dbReference>
<protein>
    <recommendedName>
        <fullName evidence="4">DUF4252 domain-containing protein</fullName>
    </recommendedName>
</protein>
<organism evidence="2 3">
    <name type="scientific">Neolewinella aquimaris</name>
    <dbReference type="NCBI Taxonomy" id="1835722"/>
    <lineage>
        <taxon>Bacteria</taxon>
        <taxon>Pseudomonadati</taxon>
        <taxon>Bacteroidota</taxon>
        <taxon>Saprospiria</taxon>
        <taxon>Saprospirales</taxon>
        <taxon>Lewinellaceae</taxon>
        <taxon>Neolewinella</taxon>
    </lineage>
</organism>
<dbReference type="InterPro" id="IPR025348">
    <property type="entry name" value="DUF4252"/>
</dbReference>
<gene>
    <name evidence="2" type="ORF">GGR28_002281</name>
</gene>